<evidence type="ECO:0000256" key="1">
    <source>
        <dbReference type="ARBA" id="ARBA00007039"/>
    </source>
</evidence>
<dbReference type="GO" id="GO:0004252">
    <property type="term" value="F:serine-type endopeptidase activity"/>
    <property type="evidence" value="ECO:0007669"/>
    <property type="project" value="InterPro"/>
</dbReference>
<dbReference type="GO" id="GO:0051117">
    <property type="term" value="F:ATPase binding"/>
    <property type="evidence" value="ECO:0007669"/>
    <property type="project" value="TreeGrafter"/>
</dbReference>
<comment type="similarity">
    <text evidence="1 6">Belongs to the peptidase S14 family.</text>
</comment>
<dbReference type="CDD" id="cd07016">
    <property type="entry name" value="S14_ClpP_1"/>
    <property type="match status" value="1"/>
</dbReference>
<dbReference type="Proteomes" id="UP001186118">
    <property type="component" value="Unassembled WGS sequence"/>
</dbReference>
<evidence type="ECO:0000313" key="7">
    <source>
        <dbReference type="EMBL" id="MDV5976702.1"/>
    </source>
</evidence>
<name>A0AAE4Q5W1_STRCB</name>
<dbReference type="GO" id="GO:0006515">
    <property type="term" value="P:protein quality control for misfolded or incompletely synthesized proteins"/>
    <property type="evidence" value="ECO:0007669"/>
    <property type="project" value="TreeGrafter"/>
</dbReference>
<organism evidence="7 8">
    <name type="scientific">Streptococcus canis</name>
    <dbReference type="NCBI Taxonomy" id="1329"/>
    <lineage>
        <taxon>Bacteria</taxon>
        <taxon>Bacillati</taxon>
        <taxon>Bacillota</taxon>
        <taxon>Bacilli</taxon>
        <taxon>Lactobacillales</taxon>
        <taxon>Streptococcaceae</taxon>
        <taxon>Streptococcus</taxon>
    </lineage>
</organism>
<protein>
    <recommendedName>
        <fullName evidence="6">ATP-dependent Clp protease proteolytic subunit</fullName>
    </recommendedName>
</protein>
<keyword evidence="4" id="KW-0378">Hydrolase</keyword>
<proteinExistence type="inferred from homology"/>
<dbReference type="GO" id="GO:0009368">
    <property type="term" value="C:endopeptidase Clp complex"/>
    <property type="evidence" value="ECO:0007669"/>
    <property type="project" value="TreeGrafter"/>
</dbReference>
<dbReference type="EMBL" id="JAGQEX010000007">
    <property type="protein sequence ID" value="MDV5976702.1"/>
    <property type="molecule type" value="Genomic_DNA"/>
</dbReference>
<dbReference type="InterPro" id="IPR023562">
    <property type="entry name" value="ClpP/TepA"/>
</dbReference>
<dbReference type="AlphaFoldDB" id="A0AAE4Q5W1"/>
<dbReference type="GO" id="GO:0004176">
    <property type="term" value="F:ATP-dependent peptidase activity"/>
    <property type="evidence" value="ECO:0007669"/>
    <property type="project" value="InterPro"/>
</dbReference>
<evidence type="ECO:0000256" key="5">
    <source>
        <dbReference type="ARBA" id="ARBA00022825"/>
    </source>
</evidence>
<dbReference type="InterPro" id="IPR029045">
    <property type="entry name" value="ClpP/crotonase-like_dom_sf"/>
</dbReference>
<sequence>MTKNIFLSIPKRIEASSQADGTAKLYLAGTVGAWYDGITFKEVRQAMSEISSDTVEVHINSYGGDMFEGIAIKNYLKQLDKTVIVVIDGIAASAASVIAMAGDTIKMPKDTQIMIHNPWTWAAGNAKELRKIADDLEKSQTSIEESYLAHFKGTRDELRALLDEETSLTAEEAVMLGLADELIEETDVASKDELISDSEASVRENLIAKYGTEIMSEQSENESVQTTKGLERFAKLFR</sequence>
<dbReference type="PRINTS" id="PR00127">
    <property type="entry name" value="CLPPROTEASEP"/>
</dbReference>
<dbReference type="Gene3D" id="3.90.226.10">
    <property type="entry name" value="2-enoyl-CoA Hydratase, Chain A, domain 1"/>
    <property type="match status" value="1"/>
</dbReference>
<dbReference type="PANTHER" id="PTHR10381">
    <property type="entry name" value="ATP-DEPENDENT CLP PROTEASE PROTEOLYTIC SUBUNIT"/>
    <property type="match status" value="1"/>
</dbReference>
<dbReference type="PANTHER" id="PTHR10381:SF70">
    <property type="entry name" value="ATP-DEPENDENT CLP PROTEASE PROTEOLYTIC SUBUNIT"/>
    <property type="match status" value="1"/>
</dbReference>
<dbReference type="Pfam" id="PF00574">
    <property type="entry name" value="CLP_protease"/>
    <property type="match status" value="1"/>
</dbReference>
<evidence type="ECO:0000313" key="8">
    <source>
        <dbReference type="Proteomes" id="UP001186118"/>
    </source>
</evidence>
<dbReference type="RefSeq" id="WP_143935318.1">
    <property type="nucleotide sequence ID" value="NZ_BLIT01000034.1"/>
</dbReference>
<gene>
    <name evidence="7" type="ORF">KB584_04380</name>
</gene>
<evidence type="ECO:0000256" key="6">
    <source>
        <dbReference type="RuleBase" id="RU003567"/>
    </source>
</evidence>
<dbReference type="InterPro" id="IPR001907">
    <property type="entry name" value="ClpP"/>
</dbReference>
<keyword evidence="2" id="KW-0963">Cytoplasm</keyword>
<keyword evidence="3 7" id="KW-0645">Protease</keyword>
<dbReference type="NCBIfam" id="NF045542">
    <property type="entry name" value="Clp_rel_HeadMat"/>
    <property type="match status" value="1"/>
</dbReference>
<keyword evidence="5" id="KW-0720">Serine protease</keyword>
<accession>A0AAE4Q5W1</accession>
<evidence type="ECO:0000256" key="3">
    <source>
        <dbReference type="ARBA" id="ARBA00022670"/>
    </source>
</evidence>
<reference evidence="7" key="1">
    <citation type="submission" date="2021-04" db="EMBL/GenBank/DDBJ databases">
        <title>Draft genomes of 20 S. canis strains.</title>
        <authorList>
            <person name="Pagnossin D."/>
            <person name="Weir W."/>
            <person name="Smith A."/>
            <person name="Ure R."/>
            <person name="Oravcova K."/>
        </authorList>
    </citation>
    <scope>NUCLEOTIDE SEQUENCE</scope>
    <source>
        <strain evidence="7">284</strain>
    </source>
</reference>
<evidence type="ECO:0000256" key="2">
    <source>
        <dbReference type="ARBA" id="ARBA00022490"/>
    </source>
</evidence>
<evidence type="ECO:0000256" key="4">
    <source>
        <dbReference type="ARBA" id="ARBA00022801"/>
    </source>
</evidence>
<comment type="caution">
    <text evidence="7">The sequence shown here is derived from an EMBL/GenBank/DDBJ whole genome shotgun (WGS) entry which is preliminary data.</text>
</comment>
<dbReference type="SUPFAM" id="SSF52096">
    <property type="entry name" value="ClpP/crotonase"/>
    <property type="match status" value="1"/>
</dbReference>